<feature type="compositionally biased region" description="Low complexity" evidence="1">
    <location>
        <begin position="91"/>
        <end position="113"/>
    </location>
</feature>
<gene>
    <name evidence="3" type="ORF">CSUB01_05905</name>
</gene>
<evidence type="ECO:0000256" key="2">
    <source>
        <dbReference type="SAM" id="SignalP"/>
    </source>
</evidence>
<keyword evidence="2" id="KW-0732">Signal</keyword>
<accession>A0A066XSV7</accession>
<feature type="signal peptide" evidence="2">
    <location>
        <begin position="1"/>
        <end position="22"/>
    </location>
</feature>
<name>A0A066XSV7_COLSU</name>
<dbReference type="EMBL" id="JMSE01000609">
    <property type="protein sequence ID" value="KDN68831.1"/>
    <property type="molecule type" value="Genomic_DNA"/>
</dbReference>
<keyword evidence="4" id="KW-1185">Reference proteome</keyword>
<proteinExistence type="predicted"/>
<evidence type="ECO:0000313" key="4">
    <source>
        <dbReference type="Proteomes" id="UP000027238"/>
    </source>
</evidence>
<dbReference type="OMA" id="FANDNQE"/>
<reference evidence="4" key="1">
    <citation type="journal article" date="2014" name="Genome Announc.">
        <title>Draft genome sequence of Colletotrichum sublineola, a destructive pathogen of cultivated sorghum.</title>
        <authorList>
            <person name="Baroncelli R."/>
            <person name="Sanz-Martin J.M."/>
            <person name="Rech G.E."/>
            <person name="Sukno S.A."/>
            <person name="Thon M.R."/>
        </authorList>
    </citation>
    <scope>NUCLEOTIDE SEQUENCE [LARGE SCALE GENOMIC DNA]</scope>
    <source>
        <strain evidence="4">TX430BB</strain>
    </source>
</reference>
<dbReference type="OrthoDB" id="4749693at2759"/>
<dbReference type="eggNOG" id="ENOG502RW3T">
    <property type="taxonomic scope" value="Eukaryota"/>
</dbReference>
<evidence type="ECO:0000313" key="3">
    <source>
        <dbReference type="EMBL" id="KDN68831.1"/>
    </source>
</evidence>
<feature type="chain" id="PRO_5001634328" evidence="2">
    <location>
        <begin position="23"/>
        <end position="368"/>
    </location>
</feature>
<protein>
    <submittedName>
        <fullName evidence="3">Uncharacterized protein</fullName>
    </submittedName>
</protein>
<dbReference type="Proteomes" id="UP000027238">
    <property type="component" value="Unassembled WGS sequence"/>
</dbReference>
<dbReference type="STRING" id="1173701.A0A066XSV7"/>
<evidence type="ECO:0000256" key="1">
    <source>
        <dbReference type="SAM" id="MobiDB-lite"/>
    </source>
</evidence>
<sequence length="368" mass="40972">MRLNWSSAVVFGLLVAIPLNNAYPHEGNLDRQSHADSPFAAEITVNSTLGRKTGEGIKRRYVLEAINPRGIPKPGGKPPKNDPPKTPPGSKPGSSNSGNRSGAGNAPGTGAAPKFANDNQEKARAKGEALNNDLDQAIFKNLAAPERKDLKALGYTPVFANKLSFRNDHKYLEHMGIEVKEKEQWTGRGFYRKDKDNVSSTKLLILETITNSEEGVMVVKQSWKDRDQNPPKAKWTDMVHDNWMAECKSKGHDPKGLKFIVRDNIQYQTIKSGKGEDQIELNTFTAINEIFDFLRADKTKTLKIDAKSDNPDTKASYQLLSAQTHVARVLQWLKDRHNDLGDKKIASLLVNHMDHPDSGKYIILIKLT</sequence>
<feature type="region of interest" description="Disordered" evidence="1">
    <location>
        <begin position="63"/>
        <end position="129"/>
    </location>
</feature>
<dbReference type="HOGENOM" id="CLU_752287_0_0_1"/>
<dbReference type="AlphaFoldDB" id="A0A066XSV7"/>
<organism evidence="3 4">
    <name type="scientific">Colletotrichum sublineola</name>
    <name type="common">Sorghum anthracnose fungus</name>
    <dbReference type="NCBI Taxonomy" id="1173701"/>
    <lineage>
        <taxon>Eukaryota</taxon>
        <taxon>Fungi</taxon>
        <taxon>Dikarya</taxon>
        <taxon>Ascomycota</taxon>
        <taxon>Pezizomycotina</taxon>
        <taxon>Sordariomycetes</taxon>
        <taxon>Hypocreomycetidae</taxon>
        <taxon>Glomerellales</taxon>
        <taxon>Glomerellaceae</taxon>
        <taxon>Colletotrichum</taxon>
        <taxon>Colletotrichum graminicola species complex</taxon>
    </lineage>
</organism>
<comment type="caution">
    <text evidence="3">The sequence shown here is derived from an EMBL/GenBank/DDBJ whole genome shotgun (WGS) entry which is preliminary data.</text>
</comment>